<evidence type="ECO:0000313" key="2">
    <source>
        <dbReference type="EMBL" id="PTX61407.1"/>
    </source>
</evidence>
<dbReference type="RefSeq" id="WP_108114652.1">
    <property type="nucleotide sequence ID" value="NZ_QBKT01000004.1"/>
</dbReference>
<dbReference type="AlphaFoldDB" id="A0A2T6BZJ0"/>
<dbReference type="Pfam" id="PF02470">
    <property type="entry name" value="MlaD"/>
    <property type="match status" value="1"/>
</dbReference>
<dbReference type="Proteomes" id="UP000244090">
    <property type="component" value="Unassembled WGS sequence"/>
</dbReference>
<dbReference type="InterPro" id="IPR003399">
    <property type="entry name" value="Mce/MlaD"/>
</dbReference>
<dbReference type="EMBL" id="QBKT01000004">
    <property type="protein sequence ID" value="PTX61407.1"/>
    <property type="molecule type" value="Genomic_DNA"/>
</dbReference>
<evidence type="ECO:0000313" key="3">
    <source>
        <dbReference type="Proteomes" id="UP000244090"/>
    </source>
</evidence>
<reference evidence="2 3" key="1">
    <citation type="submission" date="2018-04" db="EMBL/GenBank/DDBJ databases">
        <title>Genomic Encyclopedia of Archaeal and Bacterial Type Strains, Phase II (KMG-II): from individual species to whole genera.</title>
        <authorList>
            <person name="Goeker M."/>
        </authorList>
    </citation>
    <scope>NUCLEOTIDE SEQUENCE [LARGE SCALE GENOMIC DNA]</scope>
    <source>
        <strain evidence="2 3">DSM 25731</strain>
    </source>
</reference>
<proteinExistence type="predicted"/>
<dbReference type="PANTHER" id="PTHR33371:SF4">
    <property type="entry name" value="INTERMEMBRANE PHOSPHOLIPID TRANSPORT SYSTEM BINDING PROTEIN MLAD"/>
    <property type="match status" value="1"/>
</dbReference>
<dbReference type="InterPro" id="IPR052336">
    <property type="entry name" value="MlaD_Phospholipid_Transporter"/>
</dbReference>
<comment type="caution">
    <text evidence="2">The sequence shown here is derived from an EMBL/GenBank/DDBJ whole genome shotgun (WGS) entry which is preliminary data.</text>
</comment>
<dbReference type="OrthoDB" id="9769132at2"/>
<protein>
    <submittedName>
        <fullName evidence="2">Phospholipid/cholesterol/gamma-HCH transport system substrate-binding protein</fullName>
    </submittedName>
</protein>
<sequence length="318" mass="34969">MKISREIKTALIAITALVLLYVGISYLMSKSVFSTGRVFYAEYTDVGGLVTATKVMINGYQVGKVQDIQLQPSGKSVVTIALDHDFQFSKNSTVQLQENGFIGGKTLAILLKHDDSPLAVSGDTLKTSVSPGMIDDIKSQLSPLQAKVEGMVVSADSLMTSLNAILDKESRNSIKNSLKELNTTIANFKNASSTFNTILEDNKEKLGNSMASMETITENFAKVSDSLSKVEFNKTINQLQSTIKSLDNIVAGIENGDGSIGKLLKDKELYDNLTGMTFQLEQLFQDMKLNPKRYVHFSLFGKKPKPYKPPTEEEEKKN</sequence>
<name>A0A2T6BZJ0_9FLAO</name>
<feature type="domain" description="Mce/MlaD" evidence="1">
    <location>
        <begin position="36"/>
        <end position="109"/>
    </location>
</feature>
<gene>
    <name evidence="2" type="ORF">C8N46_10450</name>
</gene>
<evidence type="ECO:0000259" key="1">
    <source>
        <dbReference type="Pfam" id="PF02470"/>
    </source>
</evidence>
<dbReference type="PANTHER" id="PTHR33371">
    <property type="entry name" value="INTERMEMBRANE PHOSPHOLIPID TRANSPORT SYSTEM BINDING PROTEIN MLAD-RELATED"/>
    <property type="match status" value="1"/>
</dbReference>
<organism evidence="2 3">
    <name type="scientific">Kordia periserrulae</name>
    <dbReference type="NCBI Taxonomy" id="701523"/>
    <lineage>
        <taxon>Bacteria</taxon>
        <taxon>Pseudomonadati</taxon>
        <taxon>Bacteroidota</taxon>
        <taxon>Flavobacteriia</taxon>
        <taxon>Flavobacteriales</taxon>
        <taxon>Flavobacteriaceae</taxon>
        <taxon>Kordia</taxon>
    </lineage>
</organism>
<accession>A0A2T6BZJ0</accession>
<keyword evidence="3" id="KW-1185">Reference proteome</keyword>